<sequence>MYTKLCPYCGQYSYSACLGRWICPYCGKDITAVAAAPAGVKKKAGSKQKFPPDKVFFCLIEGIFPSGVEHLRHNMFRGRYL</sequence>
<accession>A0A1B7LCJ2</accession>
<protein>
    <submittedName>
        <fullName evidence="1">Uncharacterized protein</fullName>
    </submittedName>
</protein>
<reference evidence="1 2" key="1">
    <citation type="submission" date="2016-04" db="EMBL/GenBank/DDBJ databases">
        <authorList>
            <person name="Evans L.H."/>
            <person name="Alamgir A."/>
            <person name="Owens N."/>
            <person name="Weber N.D."/>
            <person name="Virtaneva K."/>
            <person name="Barbian K."/>
            <person name="Babar A."/>
            <person name="Rosenke K."/>
        </authorList>
    </citation>
    <scope>NUCLEOTIDE SEQUENCE [LARGE SCALE GENOMIC DNA]</scope>
    <source>
        <strain evidence="1 2">LMa1</strain>
    </source>
</reference>
<evidence type="ECO:0000313" key="2">
    <source>
        <dbReference type="Proteomes" id="UP000078532"/>
    </source>
</evidence>
<comment type="caution">
    <text evidence="1">The sequence shown here is derived from an EMBL/GenBank/DDBJ whole genome shotgun (WGS) entry which is preliminary data.</text>
</comment>
<organism evidence="1 2">
    <name type="scientific">Desulfotomaculum copahuensis</name>
    <dbReference type="NCBI Taxonomy" id="1838280"/>
    <lineage>
        <taxon>Bacteria</taxon>
        <taxon>Bacillati</taxon>
        <taxon>Bacillota</taxon>
        <taxon>Clostridia</taxon>
        <taxon>Eubacteriales</taxon>
        <taxon>Desulfotomaculaceae</taxon>
        <taxon>Desulfotomaculum</taxon>
    </lineage>
</organism>
<dbReference type="STRING" id="1838280.A6M21_00725"/>
<proteinExistence type="predicted"/>
<evidence type="ECO:0000313" key="1">
    <source>
        <dbReference type="EMBL" id="OAT80432.1"/>
    </source>
</evidence>
<dbReference type="AlphaFoldDB" id="A0A1B7LCJ2"/>
<name>A0A1B7LCJ2_9FIRM</name>
<gene>
    <name evidence="1" type="ORF">A6M21_00725</name>
</gene>
<keyword evidence="2" id="KW-1185">Reference proteome</keyword>
<dbReference type="Proteomes" id="UP000078532">
    <property type="component" value="Unassembled WGS sequence"/>
</dbReference>
<dbReference type="EMBL" id="LYVF01000177">
    <property type="protein sequence ID" value="OAT80432.1"/>
    <property type="molecule type" value="Genomic_DNA"/>
</dbReference>